<dbReference type="Proteomes" id="UP001596065">
    <property type="component" value="Unassembled WGS sequence"/>
</dbReference>
<accession>A0ABW0W7C9</accession>
<reference evidence="3" key="1">
    <citation type="journal article" date="2019" name="Int. J. Syst. Evol. Microbiol.">
        <title>The Global Catalogue of Microorganisms (GCM) 10K type strain sequencing project: providing services to taxonomists for standard genome sequencing and annotation.</title>
        <authorList>
            <consortium name="The Broad Institute Genomics Platform"/>
            <consortium name="The Broad Institute Genome Sequencing Center for Infectious Disease"/>
            <person name="Wu L."/>
            <person name="Ma J."/>
        </authorList>
    </citation>
    <scope>NUCLEOTIDE SEQUENCE [LARGE SCALE GENOMIC DNA]</scope>
    <source>
        <strain evidence="3">KCTC 5701</strain>
    </source>
</reference>
<feature type="chain" id="PRO_5045260112" description="Secreted protein" evidence="1">
    <location>
        <begin position="30"/>
        <end position="74"/>
    </location>
</feature>
<name>A0ABW0W7C9_STRNO</name>
<evidence type="ECO:0000313" key="3">
    <source>
        <dbReference type="Proteomes" id="UP001596065"/>
    </source>
</evidence>
<sequence>MQIPAVRRWAVVAATAAIAALSVSTPAQARADVFHFDGQNNATRRCMDDSFAYGLRAFGCNRQDFQQWWGVHAN</sequence>
<evidence type="ECO:0000313" key="2">
    <source>
        <dbReference type="EMBL" id="MFC5654057.1"/>
    </source>
</evidence>
<evidence type="ECO:0008006" key="4">
    <source>
        <dbReference type="Google" id="ProtNLM"/>
    </source>
</evidence>
<feature type="signal peptide" evidence="1">
    <location>
        <begin position="1"/>
        <end position="29"/>
    </location>
</feature>
<proteinExistence type="predicted"/>
<protein>
    <recommendedName>
        <fullName evidence="4">Secreted protein</fullName>
    </recommendedName>
</protein>
<dbReference type="Gene3D" id="2.80.10.50">
    <property type="match status" value="1"/>
</dbReference>
<keyword evidence="3" id="KW-1185">Reference proteome</keyword>
<organism evidence="2 3">
    <name type="scientific">Streptomyces nogalater</name>
    <dbReference type="NCBI Taxonomy" id="38314"/>
    <lineage>
        <taxon>Bacteria</taxon>
        <taxon>Bacillati</taxon>
        <taxon>Actinomycetota</taxon>
        <taxon>Actinomycetes</taxon>
        <taxon>Kitasatosporales</taxon>
        <taxon>Streptomycetaceae</taxon>
        <taxon>Streptomyces</taxon>
    </lineage>
</organism>
<evidence type="ECO:0000256" key="1">
    <source>
        <dbReference type="SAM" id="SignalP"/>
    </source>
</evidence>
<keyword evidence="1" id="KW-0732">Signal</keyword>
<comment type="caution">
    <text evidence="2">The sequence shown here is derived from an EMBL/GenBank/DDBJ whole genome shotgun (WGS) entry which is preliminary data.</text>
</comment>
<dbReference type="EMBL" id="JBHSOE010000001">
    <property type="protein sequence ID" value="MFC5654057.1"/>
    <property type="molecule type" value="Genomic_DNA"/>
</dbReference>
<dbReference type="RefSeq" id="WP_344348118.1">
    <property type="nucleotide sequence ID" value="NZ_BAAASM010000014.1"/>
</dbReference>
<gene>
    <name evidence="2" type="ORF">ACFP3J_00930</name>
</gene>